<proteinExistence type="predicted"/>
<evidence type="ECO:0008006" key="4">
    <source>
        <dbReference type="Google" id="ProtNLM"/>
    </source>
</evidence>
<dbReference type="OrthoDB" id="3356549at2759"/>
<reference evidence="2" key="1">
    <citation type="submission" date="2021-03" db="EMBL/GenBank/DDBJ databases">
        <title>Draft genome sequence of rust myrtle Austropuccinia psidii MF-1, a brazilian biotype.</title>
        <authorList>
            <person name="Quecine M.C."/>
            <person name="Pachon D.M.R."/>
            <person name="Bonatelli M.L."/>
            <person name="Correr F.H."/>
            <person name="Franceschini L.M."/>
            <person name="Leite T.F."/>
            <person name="Margarido G.R.A."/>
            <person name="Almeida C.A."/>
            <person name="Ferrarezi J.A."/>
            <person name="Labate C.A."/>
        </authorList>
    </citation>
    <scope>NUCLEOTIDE SEQUENCE</scope>
    <source>
        <strain evidence="2">MF-1</strain>
    </source>
</reference>
<dbReference type="AlphaFoldDB" id="A0A9Q3CR86"/>
<organism evidence="2 3">
    <name type="scientific">Austropuccinia psidii MF-1</name>
    <dbReference type="NCBI Taxonomy" id="1389203"/>
    <lineage>
        <taxon>Eukaryota</taxon>
        <taxon>Fungi</taxon>
        <taxon>Dikarya</taxon>
        <taxon>Basidiomycota</taxon>
        <taxon>Pucciniomycotina</taxon>
        <taxon>Pucciniomycetes</taxon>
        <taxon>Pucciniales</taxon>
        <taxon>Sphaerophragmiaceae</taxon>
        <taxon>Austropuccinia</taxon>
    </lineage>
</organism>
<feature type="region of interest" description="Disordered" evidence="1">
    <location>
        <begin position="1"/>
        <end position="24"/>
    </location>
</feature>
<dbReference type="EMBL" id="AVOT02009224">
    <property type="protein sequence ID" value="MBW0487640.1"/>
    <property type="molecule type" value="Genomic_DNA"/>
</dbReference>
<accession>A0A9Q3CR86</accession>
<keyword evidence="3" id="KW-1185">Reference proteome</keyword>
<evidence type="ECO:0000313" key="3">
    <source>
        <dbReference type="Proteomes" id="UP000765509"/>
    </source>
</evidence>
<name>A0A9Q3CR86_9BASI</name>
<dbReference type="Proteomes" id="UP000765509">
    <property type="component" value="Unassembled WGS sequence"/>
</dbReference>
<gene>
    <name evidence="2" type="ORF">O181_027355</name>
</gene>
<protein>
    <recommendedName>
        <fullName evidence="4">FAR1 domain-containing protein</fullName>
    </recommendedName>
</protein>
<comment type="caution">
    <text evidence="2">The sequence shown here is derived from an EMBL/GenBank/DDBJ whole genome shotgun (WGS) entry which is preliminary data.</text>
</comment>
<sequence length="113" mass="13154">MTHNQIEIGCDRSGIPNPNKNSTTVTSRKLDCSLRLYSRKYAKKTAWTLKIRNPEHSHDSTENMMAHPAFKKVNEQEKSQISQIFESLLLPMQIQAQLWSQRDFDRPVILQDI</sequence>
<evidence type="ECO:0000313" key="2">
    <source>
        <dbReference type="EMBL" id="MBW0487640.1"/>
    </source>
</evidence>
<evidence type="ECO:0000256" key="1">
    <source>
        <dbReference type="SAM" id="MobiDB-lite"/>
    </source>
</evidence>